<dbReference type="InParanoid" id="A0A1S3JSA9"/>
<keyword evidence="1" id="KW-0433">Leucine-rich repeat</keyword>
<reference evidence="6" key="1">
    <citation type="submission" date="2025-08" db="UniProtKB">
        <authorList>
            <consortium name="RefSeq"/>
        </authorList>
    </citation>
    <scope>IDENTIFICATION</scope>
    <source>
        <tissue evidence="6">Gonads</tissue>
    </source>
</reference>
<dbReference type="GO" id="GO:0019834">
    <property type="term" value="F:phospholipase A2 inhibitor activity"/>
    <property type="evidence" value="ECO:0007669"/>
    <property type="project" value="UniProtKB-KW"/>
</dbReference>
<dbReference type="GeneID" id="106175500"/>
<keyword evidence="3" id="KW-0677">Repeat</keyword>
<dbReference type="GO" id="GO:0005886">
    <property type="term" value="C:plasma membrane"/>
    <property type="evidence" value="ECO:0007669"/>
    <property type="project" value="TreeGrafter"/>
</dbReference>
<dbReference type="PRINTS" id="PR00019">
    <property type="entry name" value="LEURICHRPT"/>
</dbReference>
<evidence type="ECO:0000313" key="5">
    <source>
        <dbReference type="Proteomes" id="UP000085678"/>
    </source>
</evidence>
<dbReference type="PROSITE" id="PS51450">
    <property type="entry name" value="LRR"/>
    <property type="match status" value="3"/>
</dbReference>
<keyword evidence="5" id="KW-1185">Reference proteome</keyword>
<dbReference type="SUPFAM" id="SSF52058">
    <property type="entry name" value="L domain-like"/>
    <property type="match status" value="1"/>
</dbReference>
<dbReference type="InterPro" id="IPR032675">
    <property type="entry name" value="LRR_dom_sf"/>
</dbReference>
<evidence type="ECO:0000256" key="1">
    <source>
        <dbReference type="ARBA" id="ARBA00022614"/>
    </source>
</evidence>
<evidence type="ECO:0000313" key="6">
    <source>
        <dbReference type="RefSeq" id="XP_013412991.1"/>
    </source>
</evidence>
<dbReference type="SMART" id="SM00365">
    <property type="entry name" value="LRR_SD22"/>
    <property type="match status" value="3"/>
</dbReference>
<protein>
    <submittedName>
        <fullName evidence="6">Phospholipase A2 inhibitor</fullName>
    </submittedName>
</protein>
<keyword evidence="6" id="KW-0593">Phospholipase A2 inhibitor</keyword>
<gene>
    <name evidence="6" type="primary">LOC106175500</name>
</gene>
<dbReference type="AlphaFoldDB" id="A0A1S3JSA9"/>
<dbReference type="InterPro" id="IPR003591">
    <property type="entry name" value="Leu-rich_rpt_typical-subtyp"/>
</dbReference>
<accession>A0A1S3JSA9</accession>
<feature type="signal peptide" evidence="4">
    <location>
        <begin position="1"/>
        <end position="24"/>
    </location>
</feature>
<dbReference type="Pfam" id="PF13855">
    <property type="entry name" value="LRR_8"/>
    <property type="match status" value="1"/>
</dbReference>
<dbReference type="RefSeq" id="XP_013412991.1">
    <property type="nucleotide sequence ID" value="XM_013557537.1"/>
</dbReference>
<feature type="chain" id="PRO_5010262735" evidence="4">
    <location>
        <begin position="25"/>
        <end position="381"/>
    </location>
</feature>
<dbReference type="Pfam" id="PF13516">
    <property type="entry name" value="LRR_6"/>
    <property type="match status" value="1"/>
</dbReference>
<name>A0A1S3JSA9_LINAN</name>
<evidence type="ECO:0000256" key="3">
    <source>
        <dbReference type="ARBA" id="ARBA00022737"/>
    </source>
</evidence>
<dbReference type="Gene3D" id="3.80.10.10">
    <property type="entry name" value="Ribonuclease Inhibitor"/>
    <property type="match status" value="1"/>
</dbReference>
<dbReference type="PANTHER" id="PTHR24369">
    <property type="entry name" value="ANTIGEN BSP, PUTATIVE-RELATED"/>
    <property type="match status" value="1"/>
</dbReference>
<dbReference type="Pfam" id="PF00560">
    <property type="entry name" value="LRR_1"/>
    <property type="match status" value="1"/>
</dbReference>
<dbReference type="InterPro" id="IPR001611">
    <property type="entry name" value="Leu-rich_rpt"/>
</dbReference>
<evidence type="ECO:0000256" key="4">
    <source>
        <dbReference type="SAM" id="SignalP"/>
    </source>
</evidence>
<dbReference type="PANTHER" id="PTHR24369:SF210">
    <property type="entry name" value="CHAOPTIN-RELATED"/>
    <property type="match status" value="1"/>
</dbReference>
<dbReference type="KEGG" id="lak:106175500"/>
<keyword evidence="2 4" id="KW-0732">Signal</keyword>
<dbReference type="InterPro" id="IPR050541">
    <property type="entry name" value="LRR_TM_domain-containing"/>
</dbReference>
<sequence length="381" mass="42050">MSITMKCSLLLLVIVCTLLSHTTGKPNPKCTYKPDGDNQLSIDVTCKNLDLPRGVQLREVLGEVDIAHLTVTHSNIQLLSADLFTKLATTLETLTVRHCADLTTIENNTFVEFGALKSLDLSKNNISITLDGEEFRSLKNSPLESIDLSGNAISLLPSQMFRGLNALENIDLSNSKISQIQDTVFDHLINLKSLDLSHNQIAQVGTNVNGFPFSWNQRLQLLDLSYNKMAAVQVGISIQQSLTTLNLSHNEISSFNRKPFTVPPMLQALQFMDNLKDLDLSHNNLTDLPLDIFYQPVNTLFVKDFGISSTSKVAVNLAGNPLHCDCGFYTFWEFLQSAECRLKFSFKNGVCDQPMGVKGVKAAAVDMTHCAPKTGQSVKVN</sequence>
<dbReference type="OrthoDB" id="10008953at2759"/>
<dbReference type="Proteomes" id="UP000085678">
    <property type="component" value="Unplaced"/>
</dbReference>
<proteinExistence type="predicted"/>
<evidence type="ECO:0000256" key="2">
    <source>
        <dbReference type="ARBA" id="ARBA00022729"/>
    </source>
</evidence>
<organism evidence="5 6">
    <name type="scientific">Lingula anatina</name>
    <name type="common">Brachiopod</name>
    <name type="synonym">Lingula unguis</name>
    <dbReference type="NCBI Taxonomy" id="7574"/>
    <lineage>
        <taxon>Eukaryota</taxon>
        <taxon>Metazoa</taxon>
        <taxon>Spiralia</taxon>
        <taxon>Lophotrochozoa</taxon>
        <taxon>Brachiopoda</taxon>
        <taxon>Linguliformea</taxon>
        <taxon>Lingulata</taxon>
        <taxon>Lingulida</taxon>
        <taxon>Linguloidea</taxon>
        <taxon>Lingulidae</taxon>
        <taxon>Lingula</taxon>
    </lineage>
</organism>
<dbReference type="SMART" id="SM00369">
    <property type="entry name" value="LRR_TYP"/>
    <property type="match status" value="5"/>
</dbReference>
<dbReference type="STRING" id="7574.A0A1S3JSA9"/>